<dbReference type="InterPro" id="IPR007969">
    <property type="entry name" value="DUF732"/>
</dbReference>
<protein>
    <recommendedName>
        <fullName evidence="2">DUF732 domain-containing protein</fullName>
    </recommendedName>
</protein>
<sequence length="101" mass="10912">MTRLAALVAAALFLLFVPSARADDNDTAFLNALHSQGISSAKGDQGLINMGHKMCALLAQGRSMDSIVGMFQSHERNGMTDDDVRFLVRTSATSYCPEYAQ</sequence>
<dbReference type="RefSeq" id="WP_085244602.1">
    <property type="nucleotide sequence ID" value="NZ_LQPN01000033.1"/>
</dbReference>
<gene>
    <name evidence="3" type="ORF">AWB90_09100</name>
</gene>
<name>A0A1X2AG76_9MYCO</name>
<dbReference type="EMBL" id="LQPN01000033">
    <property type="protein sequence ID" value="ORW50129.1"/>
    <property type="molecule type" value="Genomic_DNA"/>
</dbReference>
<feature type="signal peptide" evidence="1">
    <location>
        <begin position="1"/>
        <end position="22"/>
    </location>
</feature>
<comment type="caution">
    <text evidence="3">The sequence shown here is derived from an EMBL/GenBank/DDBJ whole genome shotgun (WGS) entry which is preliminary data.</text>
</comment>
<feature type="domain" description="DUF732" evidence="2">
    <location>
        <begin position="25"/>
        <end position="98"/>
    </location>
</feature>
<evidence type="ECO:0000313" key="3">
    <source>
        <dbReference type="EMBL" id="ORW50129.1"/>
    </source>
</evidence>
<dbReference type="AlphaFoldDB" id="A0A1X2AG76"/>
<evidence type="ECO:0000313" key="4">
    <source>
        <dbReference type="Proteomes" id="UP000193285"/>
    </source>
</evidence>
<dbReference type="Proteomes" id="UP000193285">
    <property type="component" value="Unassembled WGS sequence"/>
</dbReference>
<evidence type="ECO:0000256" key="1">
    <source>
        <dbReference type="SAM" id="SignalP"/>
    </source>
</evidence>
<accession>A0A1X2AG76</accession>
<reference evidence="3 4" key="1">
    <citation type="journal article" date="2015" name="Emerg. Microbes Infect.">
        <title>Characterization of 17 strains belonging to the Mycobacterium simiae complex and description of Mycobacterium paraense sp. nov.</title>
        <authorList>
            <person name="Fusco da Costa A.R."/>
            <person name="Fedrizzi T."/>
            <person name="Lopes M.L."/>
            <person name="Pecorari M."/>
            <person name="Oliveira da Costa W.L."/>
            <person name="Giacobazzi E."/>
            <person name="da Costa Bahia J.R."/>
            <person name="De Sanctis V."/>
            <person name="Batista Lima K.V."/>
            <person name="Bertorelli R."/>
            <person name="Grottola A."/>
            <person name="Fabio A."/>
            <person name="Mariottini A."/>
            <person name="Ferretti P."/>
            <person name="Di Leva F."/>
            <person name="Fregni Serpini G."/>
            <person name="Tagliazucchi S."/>
            <person name="Rumpianesi F."/>
            <person name="Jousson O."/>
            <person name="Segata N."/>
            <person name="Tortoli E."/>
        </authorList>
    </citation>
    <scope>NUCLEOTIDE SEQUENCE [LARGE SCALE GENOMIC DNA]</scope>
    <source>
        <strain evidence="3 4">IEC33</strain>
    </source>
</reference>
<evidence type="ECO:0000259" key="2">
    <source>
        <dbReference type="Pfam" id="PF05305"/>
    </source>
</evidence>
<keyword evidence="1" id="KW-0732">Signal</keyword>
<dbReference type="Pfam" id="PF05305">
    <property type="entry name" value="DUF732"/>
    <property type="match status" value="1"/>
</dbReference>
<dbReference type="OrthoDB" id="4731594at2"/>
<organism evidence="3 4">
    <name type="scientific">Mycobacterium paraense</name>
    <dbReference type="NCBI Taxonomy" id="767916"/>
    <lineage>
        <taxon>Bacteria</taxon>
        <taxon>Bacillati</taxon>
        <taxon>Actinomycetota</taxon>
        <taxon>Actinomycetes</taxon>
        <taxon>Mycobacteriales</taxon>
        <taxon>Mycobacteriaceae</taxon>
        <taxon>Mycobacterium</taxon>
        <taxon>Mycobacterium simiae complex</taxon>
    </lineage>
</organism>
<feature type="chain" id="PRO_5010876402" description="DUF732 domain-containing protein" evidence="1">
    <location>
        <begin position="23"/>
        <end position="101"/>
    </location>
</feature>
<proteinExistence type="predicted"/>